<keyword evidence="1" id="KW-0732">Signal</keyword>
<reference evidence="2 3" key="1">
    <citation type="journal article" date="2018" name="Sci. Rep.">
        <title>Raphidocelis subcapitata (=Pseudokirchneriella subcapitata) provides an insight into genome evolution and environmental adaptations in the Sphaeropleales.</title>
        <authorList>
            <person name="Suzuki S."/>
            <person name="Yamaguchi H."/>
            <person name="Nakajima N."/>
            <person name="Kawachi M."/>
        </authorList>
    </citation>
    <scope>NUCLEOTIDE SEQUENCE [LARGE SCALE GENOMIC DNA]</scope>
    <source>
        <strain evidence="2 3">NIES-35</strain>
    </source>
</reference>
<organism evidence="2 3">
    <name type="scientific">Raphidocelis subcapitata</name>
    <dbReference type="NCBI Taxonomy" id="307507"/>
    <lineage>
        <taxon>Eukaryota</taxon>
        <taxon>Viridiplantae</taxon>
        <taxon>Chlorophyta</taxon>
        <taxon>core chlorophytes</taxon>
        <taxon>Chlorophyceae</taxon>
        <taxon>CS clade</taxon>
        <taxon>Sphaeropleales</taxon>
        <taxon>Selenastraceae</taxon>
        <taxon>Raphidocelis</taxon>
    </lineage>
</organism>
<dbReference type="OrthoDB" id="10257656at2759"/>
<evidence type="ECO:0008006" key="4">
    <source>
        <dbReference type="Google" id="ProtNLM"/>
    </source>
</evidence>
<feature type="signal peptide" evidence="1">
    <location>
        <begin position="1"/>
        <end position="20"/>
    </location>
</feature>
<name>A0A2V0PL85_9CHLO</name>
<dbReference type="EMBL" id="BDRX01000210">
    <property type="protein sequence ID" value="GBG00310.1"/>
    <property type="molecule type" value="Genomic_DNA"/>
</dbReference>
<accession>A0A2V0PL85</accession>
<dbReference type="AlphaFoldDB" id="A0A2V0PL85"/>
<dbReference type="InterPro" id="IPR009030">
    <property type="entry name" value="Growth_fac_rcpt_cys_sf"/>
</dbReference>
<evidence type="ECO:0000313" key="2">
    <source>
        <dbReference type="EMBL" id="GBG00310.1"/>
    </source>
</evidence>
<dbReference type="SUPFAM" id="SSF57184">
    <property type="entry name" value="Growth factor receptor domain"/>
    <property type="match status" value="1"/>
</dbReference>
<dbReference type="Gene3D" id="2.10.220.10">
    <property type="entry name" value="Hormone Receptor, Insulin-like Growth Factor Receptor 1, Chain A, domain 2"/>
    <property type="match status" value="1"/>
</dbReference>
<evidence type="ECO:0000256" key="1">
    <source>
        <dbReference type="SAM" id="SignalP"/>
    </source>
</evidence>
<dbReference type="InParanoid" id="A0A2V0PL85"/>
<sequence>MPLPLLLLLSLAMFALPVSGATCTAGGSWTCSGCVAPFLLSGTTCGTACPVGTFADTDARKCTQCPTGCTACISTSVCTACTSTLWRTADGRCVAASGCPASTFPATNRVCTACASTWYGMARSTAAASLLALLALLVVAAAGADEGGHHGESTCPP</sequence>
<gene>
    <name evidence="2" type="ORF">Rsub_13288</name>
</gene>
<dbReference type="Proteomes" id="UP000247498">
    <property type="component" value="Unassembled WGS sequence"/>
</dbReference>
<dbReference type="InterPro" id="IPR006212">
    <property type="entry name" value="Furin_repeat"/>
</dbReference>
<feature type="chain" id="PRO_5016044180" description="TNFR-Cys domain-containing protein" evidence="1">
    <location>
        <begin position="21"/>
        <end position="157"/>
    </location>
</feature>
<evidence type="ECO:0000313" key="3">
    <source>
        <dbReference type="Proteomes" id="UP000247498"/>
    </source>
</evidence>
<keyword evidence="3" id="KW-1185">Reference proteome</keyword>
<comment type="caution">
    <text evidence="2">The sequence shown here is derived from an EMBL/GenBank/DDBJ whole genome shotgun (WGS) entry which is preliminary data.</text>
</comment>
<protein>
    <recommendedName>
        <fullName evidence="4">TNFR-Cys domain-containing protein</fullName>
    </recommendedName>
</protein>
<dbReference type="SMART" id="SM00261">
    <property type="entry name" value="FU"/>
    <property type="match status" value="2"/>
</dbReference>
<proteinExistence type="predicted"/>